<dbReference type="VEuPathDB" id="FungiDB:TREMEDRAFT_31527"/>
<dbReference type="Gene3D" id="3.30.2320.30">
    <property type="entry name" value="ATP synthase, E subunit, C-terminal"/>
    <property type="match status" value="1"/>
</dbReference>
<organism evidence="4 5">
    <name type="scientific">Tremella mesenterica</name>
    <name type="common">Jelly fungus</name>
    <dbReference type="NCBI Taxonomy" id="5217"/>
    <lineage>
        <taxon>Eukaryota</taxon>
        <taxon>Fungi</taxon>
        <taxon>Dikarya</taxon>
        <taxon>Basidiomycota</taxon>
        <taxon>Agaricomycotina</taxon>
        <taxon>Tremellomycetes</taxon>
        <taxon>Tremellales</taxon>
        <taxon>Tremellaceae</taxon>
        <taxon>Tremella</taxon>
    </lineage>
</organism>
<protein>
    <submittedName>
        <fullName evidence="4">V-type H+-transporting ATPase subunit E</fullName>
    </submittedName>
</protein>
<dbReference type="InterPro" id="IPR002842">
    <property type="entry name" value="ATPase_V1_Esu"/>
</dbReference>
<keyword evidence="5" id="KW-1185">Reference proteome</keyword>
<dbReference type="AlphaFoldDB" id="A0A4Q1BTC0"/>
<dbReference type="Pfam" id="PF01991">
    <property type="entry name" value="vATP-synt_E"/>
    <property type="match status" value="1"/>
</dbReference>
<comment type="caution">
    <text evidence="4">The sequence shown here is derived from an EMBL/GenBank/DDBJ whole genome shotgun (WGS) entry which is preliminary data.</text>
</comment>
<dbReference type="STRING" id="5217.A0A4Q1BTC0"/>
<evidence type="ECO:0000256" key="3">
    <source>
        <dbReference type="ARBA" id="ARBA00023065"/>
    </source>
</evidence>
<comment type="similarity">
    <text evidence="1">Belongs to the V-ATPase E subunit family.</text>
</comment>
<sequence>MSRTGALSENEIQTEMNKMVAFISQEAREKAREIQVKADEEFSIEKAKIVRQESLAIDAQYEKKRKQAEVGWKIAQSTALNNSRLQVLRSRNDHLETIFEAARQKVKDLSSGESYKTAMEALILEILLMLLSPSVTLVHRPKDTDLVKSAASTAQTKYKELSGRESKIEFEASLPDDSAGGVIGSSMAGRIKVDNTLDARLKILEEKMLPELRYDLFGANENRKFYTVSPFKIVQAMLMIVILRTWTMHQLSSLASVPFLCFLPRMTASTYMASRLKLKADVKHQLSMDWKVFDCWHTSCVFSPGYSRRRR</sequence>
<evidence type="ECO:0000256" key="2">
    <source>
        <dbReference type="ARBA" id="ARBA00022448"/>
    </source>
</evidence>
<keyword evidence="3" id="KW-0406">Ion transport</keyword>
<reference evidence="4 5" key="1">
    <citation type="submission" date="2016-06" db="EMBL/GenBank/DDBJ databases">
        <title>Evolution of pathogenesis and genome organization in the Tremellales.</title>
        <authorList>
            <person name="Cuomo C."/>
            <person name="Litvintseva A."/>
            <person name="Heitman J."/>
            <person name="Chen Y."/>
            <person name="Sun S."/>
            <person name="Springer D."/>
            <person name="Dromer F."/>
            <person name="Young S."/>
            <person name="Zeng Q."/>
            <person name="Chapman S."/>
            <person name="Gujja S."/>
            <person name="Saif S."/>
            <person name="Birren B."/>
        </authorList>
    </citation>
    <scope>NUCLEOTIDE SEQUENCE [LARGE SCALE GENOMIC DNA]</scope>
    <source>
        <strain evidence="4 5">ATCC 28783</strain>
    </source>
</reference>
<dbReference type="SUPFAM" id="SSF160527">
    <property type="entry name" value="V-type ATPase subunit E-like"/>
    <property type="match status" value="1"/>
</dbReference>
<dbReference type="HAMAP" id="MF_00311">
    <property type="entry name" value="ATP_synth_E_arch"/>
    <property type="match status" value="1"/>
</dbReference>
<dbReference type="Gene3D" id="6.10.250.1620">
    <property type="match status" value="1"/>
</dbReference>
<dbReference type="InterPro" id="IPR038495">
    <property type="entry name" value="ATPase_E_C"/>
</dbReference>
<name>A0A4Q1BTC0_TREME</name>
<dbReference type="Proteomes" id="UP000289152">
    <property type="component" value="Unassembled WGS sequence"/>
</dbReference>
<evidence type="ECO:0000313" key="4">
    <source>
        <dbReference type="EMBL" id="RXK41255.1"/>
    </source>
</evidence>
<dbReference type="OMA" id="QHMMAFI"/>
<dbReference type="GO" id="GO:0046961">
    <property type="term" value="F:proton-transporting ATPase activity, rotational mechanism"/>
    <property type="evidence" value="ECO:0007669"/>
    <property type="project" value="InterPro"/>
</dbReference>
<dbReference type="FunCoup" id="A0A4Q1BTC0">
    <property type="interactions" value="241"/>
</dbReference>
<evidence type="ECO:0000256" key="1">
    <source>
        <dbReference type="ARBA" id="ARBA00005901"/>
    </source>
</evidence>
<proteinExistence type="inferred from homology"/>
<dbReference type="GO" id="GO:0033178">
    <property type="term" value="C:proton-transporting two-sector ATPase complex, catalytic domain"/>
    <property type="evidence" value="ECO:0007669"/>
    <property type="project" value="InterPro"/>
</dbReference>
<dbReference type="OrthoDB" id="10263003at2759"/>
<keyword evidence="2" id="KW-0813">Transport</keyword>
<accession>A0A4Q1BTC0</accession>
<gene>
    <name evidence="4" type="ORF">M231_01405</name>
</gene>
<dbReference type="PANTHER" id="PTHR45715">
    <property type="entry name" value="ATPASE H+-TRANSPORTING V1 SUBUNIT E1A-RELATED"/>
    <property type="match status" value="1"/>
</dbReference>
<evidence type="ECO:0000313" key="5">
    <source>
        <dbReference type="Proteomes" id="UP000289152"/>
    </source>
</evidence>
<dbReference type="EMBL" id="SDIL01000010">
    <property type="protein sequence ID" value="RXK41255.1"/>
    <property type="molecule type" value="Genomic_DNA"/>
</dbReference>
<dbReference type="InParanoid" id="A0A4Q1BTC0"/>